<dbReference type="InterPro" id="IPR029058">
    <property type="entry name" value="AB_hydrolase_fold"/>
</dbReference>
<reference evidence="3 4" key="1">
    <citation type="submission" date="2018-08" db="EMBL/GenBank/DDBJ databases">
        <title>Meiothermus cateniformans JCM 15151 genome sequencing project.</title>
        <authorList>
            <person name="Da Costa M.S."/>
            <person name="Albuquerque L."/>
            <person name="Raposo P."/>
            <person name="Froufe H.J.C."/>
            <person name="Barroso C.S."/>
            <person name="Egas C."/>
        </authorList>
    </citation>
    <scope>NUCLEOTIDE SEQUENCE [LARGE SCALE GENOMIC DNA]</scope>
    <source>
        <strain evidence="3 4">JCM 15151</strain>
    </source>
</reference>
<name>A0A399DRX3_9DEIN</name>
<feature type="domain" description="AB hydrolase-1" evidence="2">
    <location>
        <begin position="59"/>
        <end position="203"/>
    </location>
</feature>
<dbReference type="GO" id="GO:0004177">
    <property type="term" value="F:aminopeptidase activity"/>
    <property type="evidence" value="ECO:0007669"/>
    <property type="project" value="UniProtKB-KW"/>
</dbReference>
<feature type="signal peptide" evidence="1">
    <location>
        <begin position="1"/>
        <end position="19"/>
    </location>
</feature>
<dbReference type="RefSeq" id="WP_027887117.1">
    <property type="nucleotide sequence ID" value="NZ_JBHSXZ010000069.1"/>
</dbReference>
<organism evidence="3 4">
    <name type="scientific">Meiothermus taiwanensis</name>
    <dbReference type="NCBI Taxonomy" id="172827"/>
    <lineage>
        <taxon>Bacteria</taxon>
        <taxon>Thermotogati</taxon>
        <taxon>Deinococcota</taxon>
        <taxon>Deinococci</taxon>
        <taxon>Thermales</taxon>
        <taxon>Thermaceae</taxon>
        <taxon>Meiothermus</taxon>
    </lineage>
</organism>
<evidence type="ECO:0000313" key="3">
    <source>
        <dbReference type="EMBL" id="RIH75044.1"/>
    </source>
</evidence>
<evidence type="ECO:0000256" key="1">
    <source>
        <dbReference type="SAM" id="SignalP"/>
    </source>
</evidence>
<keyword evidence="3" id="KW-0378">Hydrolase</keyword>
<dbReference type="OrthoDB" id="24310at2"/>
<dbReference type="SUPFAM" id="SSF53474">
    <property type="entry name" value="alpha/beta-Hydrolases"/>
    <property type="match status" value="1"/>
</dbReference>
<proteinExistence type="predicted"/>
<dbReference type="AlphaFoldDB" id="A0A399DRX3"/>
<dbReference type="InterPro" id="IPR000073">
    <property type="entry name" value="AB_hydrolase_1"/>
</dbReference>
<protein>
    <submittedName>
        <fullName evidence="3">Serine aminopeptidase, S33</fullName>
    </submittedName>
</protein>
<keyword evidence="1" id="KW-0732">Signal</keyword>
<comment type="caution">
    <text evidence="3">The sequence shown here is derived from an EMBL/GenBank/DDBJ whole genome shotgun (WGS) entry which is preliminary data.</text>
</comment>
<gene>
    <name evidence="3" type="ORF">Mcate_02436</name>
</gene>
<keyword evidence="3" id="KW-0645">Protease</keyword>
<dbReference type="Pfam" id="PF00561">
    <property type="entry name" value="Abhydrolase_1"/>
    <property type="match status" value="1"/>
</dbReference>
<dbReference type="Proteomes" id="UP000266089">
    <property type="component" value="Unassembled WGS sequence"/>
</dbReference>
<keyword evidence="3" id="KW-0031">Aminopeptidase</keyword>
<dbReference type="EMBL" id="QWKX01000082">
    <property type="protein sequence ID" value="RIH75044.1"/>
    <property type="molecule type" value="Genomic_DNA"/>
</dbReference>
<feature type="chain" id="PRO_5017411361" evidence="1">
    <location>
        <begin position="20"/>
        <end position="429"/>
    </location>
</feature>
<sequence>MRAWIVLMVGLLGLGQAQSARWEGQPEYRAIPGATTSAGAALDKSYVLVYPAQGTPRGTVIFVPGFLGGATNFDILARRLVLAAPGWAVWAWDRRANGLEDRRGFTTPDPWAYYQNYPLPDFPFLKDWGLRVHLEDLERVVNQARLSGPVVLAGHSLGASLASLYALYRGDTIRGLILLDGAPRLITLTREQYLGGTEGGFGRLAGLNELLEGKAPPYINAFGLNPVGFAQAEAQAFMTAQNPQADAPPGWAPFRASRLAAALYRVDERYALSPIFAVSVGQATGREGINLLSLAVGRLVYTIRGPRGGRVEWRDTGEATDPLEFINAYANPVTGFSEWFFPYRLSLDISAYDTAMPELRPRLLPYPVLALGAGRGLLPRVSDFRSVGEVFPNANPEIRILPGLTHLDILTSRRGDAVGPIAQYLQGVR</sequence>
<accession>A0A399DRX3</accession>
<dbReference type="Gene3D" id="3.40.50.1820">
    <property type="entry name" value="alpha/beta hydrolase"/>
    <property type="match status" value="1"/>
</dbReference>
<evidence type="ECO:0000259" key="2">
    <source>
        <dbReference type="Pfam" id="PF00561"/>
    </source>
</evidence>
<evidence type="ECO:0000313" key="4">
    <source>
        <dbReference type="Proteomes" id="UP000266089"/>
    </source>
</evidence>